<keyword evidence="9 15" id="KW-1133">Transmembrane helix</keyword>
<dbReference type="SUPFAM" id="SSF52540">
    <property type="entry name" value="P-loop containing nucleoside triphosphate hydrolases"/>
    <property type="match status" value="1"/>
</dbReference>
<keyword evidence="5 15" id="KW-0812">Transmembrane</keyword>
<evidence type="ECO:0000256" key="13">
    <source>
        <dbReference type="ARBA" id="ARBA00025923"/>
    </source>
</evidence>
<keyword evidence="8 14" id="KW-0067">ATP-binding</keyword>
<dbReference type="InterPro" id="IPR050206">
    <property type="entry name" value="FtsK/SpoIIIE/SftA"/>
</dbReference>
<keyword evidence="6 14" id="KW-0547">Nucleotide-binding</keyword>
<dbReference type="GO" id="GO:0003677">
    <property type="term" value="F:DNA binding"/>
    <property type="evidence" value="ECO:0007669"/>
    <property type="project" value="UniProtKB-KW"/>
</dbReference>
<keyword evidence="11 15" id="KW-0472">Membrane</keyword>
<evidence type="ECO:0000313" key="18">
    <source>
        <dbReference type="Proteomes" id="UP000229916"/>
    </source>
</evidence>
<evidence type="ECO:0000256" key="11">
    <source>
        <dbReference type="ARBA" id="ARBA00023136"/>
    </source>
</evidence>
<evidence type="ECO:0000313" key="17">
    <source>
        <dbReference type="EMBL" id="PIU69343.1"/>
    </source>
</evidence>
<dbReference type="GO" id="GO:0051301">
    <property type="term" value="P:cell division"/>
    <property type="evidence" value="ECO:0007669"/>
    <property type="project" value="UniProtKB-KW"/>
</dbReference>
<evidence type="ECO:0000256" key="6">
    <source>
        <dbReference type="ARBA" id="ARBA00022741"/>
    </source>
</evidence>
<evidence type="ECO:0000256" key="8">
    <source>
        <dbReference type="ARBA" id="ARBA00022840"/>
    </source>
</evidence>
<feature type="transmembrane region" description="Helical" evidence="15">
    <location>
        <begin position="58"/>
        <end position="77"/>
    </location>
</feature>
<dbReference type="Gene3D" id="3.40.50.300">
    <property type="entry name" value="P-loop containing nucleotide triphosphate hydrolases"/>
    <property type="match status" value="1"/>
</dbReference>
<comment type="caution">
    <text evidence="17">The sequence shown here is derived from an EMBL/GenBank/DDBJ whole genome shotgun (WGS) entry which is preliminary data.</text>
</comment>
<dbReference type="InterPro" id="IPR025199">
    <property type="entry name" value="FtsK_4TM"/>
</dbReference>
<dbReference type="Proteomes" id="UP000229916">
    <property type="component" value="Unassembled WGS sequence"/>
</dbReference>
<dbReference type="PROSITE" id="PS50901">
    <property type="entry name" value="FTSK"/>
    <property type="match status" value="1"/>
</dbReference>
<dbReference type="InterPro" id="IPR027417">
    <property type="entry name" value="P-loop_NTPase"/>
</dbReference>
<comment type="similarity">
    <text evidence="2">Belongs to the FtsK/SpoIIIE/SftA family.</text>
</comment>
<reference evidence="18" key="1">
    <citation type="submission" date="2017-09" db="EMBL/GenBank/DDBJ databases">
        <title>Depth-based differentiation of microbial function through sediment-hosted aquifers and enrichment of novel symbionts in the deep terrestrial subsurface.</title>
        <authorList>
            <person name="Probst A.J."/>
            <person name="Ladd B."/>
            <person name="Jarett J.K."/>
            <person name="Geller-Mcgrath D.E."/>
            <person name="Sieber C.M.K."/>
            <person name="Emerson J.B."/>
            <person name="Anantharaman K."/>
            <person name="Thomas B.C."/>
            <person name="Malmstrom R."/>
            <person name="Stieglmeier M."/>
            <person name="Klingl A."/>
            <person name="Woyke T."/>
            <person name="Ryan C.M."/>
            <person name="Banfield J.F."/>
        </authorList>
    </citation>
    <scope>NUCLEOTIDE SEQUENCE [LARGE SCALE GENOMIC DNA]</scope>
</reference>
<keyword evidence="4" id="KW-0132">Cell division</keyword>
<keyword evidence="10" id="KW-0238">DNA-binding</keyword>
<feature type="transmembrane region" description="Helical" evidence="15">
    <location>
        <begin position="21"/>
        <end position="46"/>
    </location>
</feature>
<evidence type="ECO:0000256" key="14">
    <source>
        <dbReference type="PROSITE-ProRule" id="PRU00289"/>
    </source>
</evidence>
<dbReference type="GO" id="GO:0005524">
    <property type="term" value="F:ATP binding"/>
    <property type="evidence" value="ECO:0007669"/>
    <property type="project" value="UniProtKB-UniRule"/>
</dbReference>
<evidence type="ECO:0000256" key="2">
    <source>
        <dbReference type="ARBA" id="ARBA00006474"/>
    </source>
</evidence>
<evidence type="ECO:0000256" key="1">
    <source>
        <dbReference type="ARBA" id="ARBA00004651"/>
    </source>
</evidence>
<dbReference type="GO" id="GO:0005886">
    <property type="term" value="C:plasma membrane"/>
    <property type="evidence" value="ECO:0007669"/>
    <property type="project" value="UniProtKB-SubCell"/>
</dbReference>
<dbReference type="EMBL" id="PEWD01000004">
    <property type="protein sequence ID" value="PIU69343.1"/>
    <property type="molecule type" value="Genomic_DNA"/>
</dbReference>
<name>A0A2M7APP3_UNCKA</name>
<dbReference type="SMART" id="SM00843">
    <property type="entry name" value="Ftsk_gamma"/>
    <property type="match status" value="1"/>
</dbReference>
<feature type="domain" description="FtsK" evidence="16">
    <location>
        <begin position="391"/>
        <end position="578"/>
    </location>
</feature>
<keyword evidence="7" id="KW-0159">Chromosome partition</keyword>
<evidence type="ECO:0000256" key="10">
    <source>
        <dbReference type="ARBA" id="ARBA00023125"/>
    </source>
</evidence>
<feature type="binding site" evidence="14">
    <location>
        <begin position="408"/>
        <end position="415"/>
    </location>
    <ligand>
        <name>ATP</name>
        <dbReference type="ChEBI" id="CHEBI:30616"/>
    </ligand>
</feature>
<dbReference type="Pfam" id="PF09397">
    <property type="entry name" value="FtsK_gamma"/>
    <property type="match status" value="1"/>
</dbReference>
<dbReference type="GO" id="GO:0007059">
    <property type="term" value="P:chromosome segregation"/>
    <property type="evidence" value="ECO:0007669"/>
    <property type="project" value="UniProtKB-KW"/>
</dbReference>
<organism evidence="17 18">
    <name type="scientific">candidate division WWE3 bacterium CG06_land_8_20_14_3_00_42_16</name>
    <dbReference type="NCBI Taxonomy" id="1975083"/>
    <lineage>
        <taxon>Bacteria</taxon>
        <taxon>Katanobacteria</taxon>
    </lineage>
</organism>
<dbReference type="InterPro" id="IPR036390">
    <property type="entry name" value="WH_DNA-bd_sf"/>
</dbReference>
<dbReference type="Pfam" id="PF13491">
    <property type="entry name" value="FtsK_4TM"/>
    <property type="match status" value="1"/>
</dbReference>
<feature type="transmembrane region" description="Helical" evidence="15">
    <location>
        <begin position="135"/>
        <end position="157"/>
    </location>
</feature>
<dbReference type="InterPro" id="IPR002543">
    <property type="entry name" value="FtsK_dom"/>
</dbReference>
<dbReference type="InterPro" id="IPR018541">
    <property type="entry name" value="Ftsk_gamma"/>
</dbReference>
<dbReference type="Gene3D" id="1.10.10.10">
    <property type="entry name" value="Winged helix-like DNA-binding domain superfamily/Winged helix DNA-binding domain"/>
    <property type="match status" value="1"/>
</dbReference>
<evidence type="ECO:0000256" key="4">
    <source>
        <dbReference type="ARBA" id="ARBA00022618"/>
    </source>
</evidence>
<evidence type="ECO:0000256" key="9">
    <source>
        <dbReference type="ARBA" id="ARBA00022989"/>
    </source>
</evidence>
<evidence type="ECO:0000256" key="5">
    <source>
        <dbReference type="ARBA" id="ARBA00022692"/>
    </source>
</evidence>
<comment type="subunit">
    <text evidence="13">Homohexamer. Forms a ring that surrounds DNA.</text>
</comment>
<protein>
    <submittedName>
        <fullName evidence="17">DNA translocase FtsK</fullName>
    </submittedName>
</protein>
<keyword evidence="3" id="KW-1003">Cell membrane</keyword>
<evidence type="ECO:0000256" key="3">
    <source>
        <dbReference type="ARBA" id="ARBA00022475"/>
    </source>
</evidence>
<dbReference type="SMART" id="SM00382">
    <property type="entry name" value="AAA"/>
    <property type="match status" value="1"/>
</dbReference>
<dbReference type="Gene3D" id="3.30.980.40">
    <property type="match status" value="1"/>
</dbReference>
<dbReference type="AlphaFoldDB" id="A0A2M7APP3"/>
<dbReference type="Pfam" id="PF01580">
    <property type="entry name" value="FtsK_SpoIIIE"/>
    <property type="match status" value="1"/>
</dbReference>
<dbReference type="InterPro" id="IPR003593">
    <property type="entry name" value="AAA+_ATPase"/>
</dbReference>
<evidence type="ECO:0000256" key="12">
    <source>
        <dbReference type="ARBA" id="ARBA00023306"/>
    </source>
</evidence>
<comment type="subcellular location">
    <subcellularLocation>
        <location evidence="1">Cell membrane</location>
        <topology evidence="1">Multi-pass membrane protein</topology>
    </subcellularLocation>
</comment>
<sequence>MARRRNRKRKGSMQLKLKKDSLRGILAVVFLGLSALLSLSFFGQVIANNLFQDVLNRYFGSGTIFISAILFTFGLFLTRLKWRIGRANVWLGLLLFLFSFLGFVQLFAPPSTGSETSSEGGGIIGAQLTDALVRLLSPIGAGVVLMCLLLIALLVIFNASLDQSIAVLVTATDKTVGFLKNLVSAGLAKSNSKKPALVVNGGGKAGEHQPLTDKTNLAKEMKVIEPNKREIKTEITTQSRQDTAFVNLPVSESVWEYPPLSLLSDNPPTEANRGDVKVNAQRIEKTLDSFGIRARVVEVNCGPAVTQYALELTEGTKISKITALGNDLALALAAPTGTVRIEAPIPGRSLVGIEVPNYSPSLVNLKSVLASDLMRNSKSVLTVALGHDVAGQPVISNLAKMPHVLIAGATGSGKTVLLNTFISTLLFRASPYEIKLILVDPKRVELIQYNGIPHLLTPVIVEAEKVLSALKWAIAEMERRYHLFETGAVRNIDEYNEMSGFQALPFIVVIVDELADLMAYAPTEVEGTICRLAQMSRATGIHLVLATQRPSVDVITGLIKANIPARIAFNVTSQVDSRVIIDQPGAEKLLGRGDMLYLPPDAAKPVRIQGVYVSDPEIKNVISFLKKSQVEPDYHEEVTTYAYQKLETTSGEEDELFTEAIKVVCSHDRASASLLQRRLSIGYARAARILDQLEARGIVSPAEGAKPRDVLIKSADEYFGKEVG</sequence>
<evidence type="ECO:0000256" key="15">
    <source>
        <dbReference type="SAM" id="Phobius"/>
    </source>
</evidence>
<gene>
    <name evidence="17" type="ORF">COS81_00205</name>
</gene>
<dbReference type="PANTHER" id="PTHR22683:SF41">
    <property type="entry name" value="DNA TRANSLOCASE FTSK"/>
    <property type="match status" value="1"/>
</dbReference>
<dbReference type="Pfam" id="PF17854">
    <property type="entry name" value="FtsK_alpha"/>
    <property type="match status" value="1"/>
</dbReference>
<accession>A0A2M7APP3</accession>
<dbReference type="SUPFAM" id="SSF46785">
    <property type="entry name" value="Winged helix' DNA-binding domain"/>
    <property type="match status" value="1"/>
</dbReference>
<dbReference type="CDD" id="cd01127">
    <property type="entry name" value="TrwB_TraG_TraD_VirD4"/>
    <property type="match status" value="1"/>
</dbReference>
<evidence type="ECO:0000259" key="16">
    <source>
        <dbReference type="PROSITE" id="PS50901"/>
    </source>
</evidence>
<dbReference type="InterPro" id="IPR036388">
    <property type="entry name" value="WH-like_DNA-bd_sf"/>
</dbReference>
<dbReference type="InterPro" id="IPR041027">
    <property type="entry name" value="FtsK_alpha"/>
</dbReference>
<evidence type="ECO:0000256" key="7">
    <source>
        <dbReference type="ARBA" id="ARBA00022829"/>
    </source>
</evidence>
<dbReference type="PANTHER" id="PTHR22683">
    <property type="entry name" value="SPORULATION PROTEIN RELATED"/>
    <property type="match status" value="1"/>
</dbReference>
<feature type="transmembrane region" description="Helical" evidence="15">
    <location>
        <begin position="89"/>
        <end position="108"/>
    </location>
</feature>
<proteinExistence type="inferred from homology"/>
<keyword evidence="12" id="KW-0131">Cell cycle</keyword>